<evidence type="ECO:0000256" key="1">
    <source>
        <dbReference type="SAM" id="MobiDB-lite"/>
    </source>
</evidence>
<keyword evidence="2" id="KW-0472">Membrane</keyword>
<keyword evidence="4" id="KW-1185">Reference proteome</keyword>
<evidence type="ECO:0000313" key="3">
    <source>
        <dbReference type="EMBL" id="CAG5979871.1"/>
    </source>
</evidence>
<gene>
    <name evidence="3" type="ORF">MMEN_LOCUS16189</name>
</gene>
<proteinExistence type="predicted"/>
<dbReference type="Proteomes" id="UP000677803">
    <property type="component" value="Unassembled WGS sequence"/>
</dbReference>
<organism evidence="3 4">
    <name type="scientific">Menidia menidia</name>
    <name type="common">Atlantic silverside</name>
    <dbReference type="NCBI Taxonomy" id="238744"/>
    <lineage>
        <taxon>Eukaryota</taxon>
        <taxon>Metazoa</taxon>
        <taxon>Chordata</taxon>
        <taxon>Craniata</taxon>
        <taxon>Vertebrata</taxon>
        <taxon>Euteleostomi</taxon>
        <taxon>Actinopterygii</taxon>
        <taxon>Neopterygii</taxon>
        <taxon>Teleostei</taxon>
        <taxon>Neoteleostei</taxon>
        <taxon>Acanthomorphata</taxon>
        <taxon>Ovalentaria</taxon>
        <taxon>Atherinomorphae</taxon>
        <taxon>Atheriniformes</taxon>
        <taxon>Atherinopsidae</taxon>
        <taxon>Menidiinae</taxon>
        <taxon>Menidia</taxon>
    </lineage>
</organism>
<feature type="compositionally biased region" description="Basic and acidic residues" evidence="1">
    <location>
        <begin position="346"/>
        <end position="359"/>
    </location>
</feature>
<feature type="transmembrane region" description="Helical" evidence="2">
    <location>
        <begin position="394"/>
        <end position="418"/>
    </location>
</feature>
<dbReference type="EMBL" id="CAJRST010033334">
    <property type="protein sequence ID" value="CAG5979871.1"/>
    <property type="molecule type" value="Genomic_DNA"/>
</dbReference>
<dbReference type="AlphaFoldDB" id="A0A8S4BE22"/>
<name>A0A8S4BE22_9TELE</name>
<accession>A0A8S4BE22</accession>
<feature type="transmembrane region" description="Helical" evidence="2">
    <location>
        <begin position="263"/>
        <end position="281"/>
    </location>
</feature>
<comment type="caution">
    <text evidence="3">The sequence shown here is derived from an EMBL/GenBank/DDBJ whole genome shotgun (WGS) entry which is preliminary data.</text>
</comment>
<feature type="transmembrane region" description="Helical" evidence="2">
    <location>
        <begin position="131"/>
        <end position="156"/>
    </location>
</feature>
<feature type="transmembrane region" description="Helical" evidence="2">
    <location>
        <begin position="59"/>
        <end position="81"/>
    </location>
</feature>
<feature type="region of interest" description="Disordered" evidence="1">
    <location>
        <begin position="285"/>
        <end position="316"/>
    </location>
</feature>
<keyword evidence="2" id="KW-0812">Transmembrane</keyword>
<keyword evidence="2" id="KW-1133">Transmembrane helix</keyword>
<feature type="region of interest" description="Disordered" evidence="1">
    <location>
        <begin position="333"/>
        <end position="359"/>
    </location>
</feature>
<sequence length="451" mass="49371">MALQLINGPVSNWGRCCTSDGNKTETRRERELRSRREGHYPCEGGAKGEAHMCTAMDGILEGAVVLCVGKLACSLLFLPSLAASYSPVSFCCCCLLIFTDFLVAVFLSLLCVAESWLTELDPPGDVVALRFLLFLSHTYGAVLHLTTFLVCVEALIKLLWPHVAVDHGTARQTAGSDGRPRCPAGGNMEEEEGICCPEDGGSWPQVVGFLCCLSAWVSVALVVRWHLKMEEVWAAVCLHTTNSLIGCLPNLYTPTPSAVNPWWSMAFLLFLLLLLTTGAGLRGVRRGGKHASTGRRDCVTMTPAPSGHVPLGTPVTDPEKTDRAWNSLQMSANPYGDVDLSSQDSFPEKRGRQERERTKTGVPLAFVTEEHMDSQRSRWCGWQRWGFPSLEGNVMIGLLGFLPIFILPFILSVNILLIRTIDILLESCIQSLKSSAAKTRDESTSLNVTQV</sequence>
<reference evidence="3" key="1">
    <citation type="submission" date="2021-05" db="EMBL/GenBank/DDBJ databases">
        <authorList>
            <person name="Tigano A."/>
        </authorList>
    </citation>
    <scope>NUCLEOTIDE SEQUENCE</scope>
</reference>
<dbReference type="OrthoDB" id="9945889at2759"/>
<protein>
    <submittedName>
        <fullName evidence="3">(Atlantic silverside) hypothetical protein</fullName>
    </submittedName>
</protein>
<evidence type="ECO:0000256" key="2">
    <source>
        <dbReference type="SAM" id="Phobius"/>
    </source>
</evidence>
<feature type="transmembrane region" description="Helical" evidence="2">
    <location>
        <begin position="206"/>
        <end position="225"/>
    </location>
</feature>
<feature type="transmembrane region" description="Helical" evidence="2">
    <location>
        <begin position="87"/>
        <end position="110"/>
    </location>
</feature>
<evidence type="ECO:0000313" key="4">
    <source>
        <dbReference type="Proteomes" id="UP000677803"/>
    </source>
</evidence>